<keyword evidence="1" id="KW-0472">Membrane</keyword>
<reference evidence="2 3" key="1">
    <citation type="journal article" date="2019" name="Int. J. Syst. Evol. Microbiol.">
        <title>Streptomyces cadmiisoli sp. nov., a novel actinomycete isolated from cadmium-contaminated soil.</title>
        <authorList>
            <person name="Li K."/>
            <person name="Tang X."/>
            <person name="Zhao J."/>
            <person name="Guo Y."/>
            <person name="Tang Y."/>
            <person name="Gao J."/>
        </authorList>
    </citation>
    <scope>NUCLEOTIDE SEQUENCE [LARGE SCALE GENOMIC DNA]</scope>
    <source>
        <strain evidence="2 3">ZFG47</strain>
    </source>
</reference>
<organism evidence="2 3">
    <name type="scientific">Streptomyces cadmiisoli</name>
    <dbReference type="NCBI Taxonomy" id="2184053"/>
    <lineage>
        <taxon>Bacteria</taxon>
        <taxon>Bacillati</taxon>
        <taxon>Actinomycetota</taxon>
        <taxon>Actinomycetes</taxon>
        <taxon>Kitasatosporales</taxon>
        <taxon>Streptomycetaceae</taxon>
        <taxon>Streptomyces</taxon>
        <taxon>Streptomyces aurantiacus group</taxon>
    </lineage>
</organism>
<name>A0A2Z4IW51_9ACTN</name>
<sequence length="159" mass="15986">MNSFFLLLLLLVIGVVTAVGLCGYAFGTIAGHGVRRASRPARLRFLAALTGAGAAALYTWGALHVLGGDIAAGDGGAGSAPIRPCLEAGGPERGARTLRTSVSVIPIRLVCHTSTGERYTAAVPGYVNPAVAVLSLSGAVLAVGAGYAGELDARRNKAS</sequence>
<dbReference type="EMBL" id="CP030073">
    <property type="protein sequence ID" value="AWW37105.1"/>
    <property type="molecule type" value="Genomic_DNA"/>
</dbReference>
<feature type="transmembrane region" description="Helical" evidence="1">
    <location>
        <begin position="43"/>
        <end position="63"/>
    </location>
</feature>
<keyword evidence="3" id="KW-1185">Reference proteome</keyword>
<evidence type="ECO:0000256" key="1">
    <source>
        <dbReference type="SAM" id="Phobius"/>
    </source>
</evidence>
<protein>
    <submittedName>
        <fullName evidence="2">Uncharacterized protein</fullName>
    </submittedName>
</protein>
<proteinExistence type="predicted"/>
<gene>
    <name evidence="2" type="ORF">DN051_11065</name>
</gene>
<evidence type="ECO:0000313" key="3">
    <source>
        <dbReference type="Proteomes" id="UP000249616"/>
    </source>
</evidence>
<accession>A0A2Z4IW51</accession>
<dbReference type="RefSeq" id="WP_053760809.1">
    <property type="nucleotide sequence ID" value="NZ_CBDRHE010000083.1"/>
</dbReference>
<dbReference type="KEGG" id="scad:DN051_11065"/>
<dbReference type="Proteomes" id="UP000249616">
    <property type="component" value="Chromosome"/>
</dbReference>
<evidence type="ECO:0000313" key="2">
    <source>
        <dbReference type="EMBL" id="AWW37105.1"/>
    </source>
</evidence>
<dbReference type="GeneID" id="32592248"/>
<keyword evidence="1" id="KW-1133">Transmembrane helix</keyword>
<feature type="transmembrane region" description="Helical" evidence="1">
    <location>
        <begin position="126"/>
        <end position="149"/>
    </location>
</feature>
<dbReference type="AlphaFoldDB" id="A0A2Z4IW51"/>
<keyword evidence="1" id="KW-0812">Transmembrane</keyword>
<feature type="transmembrane region" description="Helical" evidence="1">
    <location>
        <begin position="6"/>
        <end position="31"/>
    </location>
</feature>